<sequence length="104" mass="11957">MSTMPVLIHHIHNVCSSSFPDIYKIKISKLRSIHVTQFLKSVISAHVTIKVGRAKEKKENPTRSNQCVMNTIIIERPNREHGSLRISSCRKTQQTLIHLQMSRI</sequence>
<dbReference type="EMBL" id="WJBH02000001">
    <property type="protein sequence ID" value="KAI9564142.1"/>
    <property type="molecule type" value="Genomic_DNA"/>
</dbReference>
<reference evidence="1 2" key="1">
    <citation type="submission" date="2022-05" db="EMBL/GenBank/DDBJ databases">
        <title>A multi-omics perspective on studying reproductive biology in Daphnia sinensis.</title>
        <authorList>
            <person name="Jia J."/>
        </authorList>
    </citation>
    <scope>NUCLEOTIDE SEQUENCE [LARGE SCALE GENOMIC DNA]</scope>
    <source>
        <strain evidence="1 2">WSL</strain>
    </source>
</reference>
<dbReference type="AlphaFoldDB" id="A0AAD5L351"/>
<comment type="caution">
    <text evidence="1">The sequence shown here is derived from an EMBL/GenBank/DDBJ whole genome shotgun (WGS) entry which is preliminary data.</text>
</comment>
<dbReference type="Proteomes" id="UP000820818">
    <property type="component" value="Linkage Group LG1"/>
</dbReference>
<evidence type="ECO:0000313" key="1">
    <source>
        <dbReference type="EMBL" id="KAI9564142.1"/>
    </source>
</evidence>
<name>A0AAD5L351_9CRUS</name>
<gene>
    <name evidence="1" type="ORF">GHT06_007881</name>
</gene>
<proteinExistence type="predicted"/>
<protein>
    <submittedName>
        <fullName evidence="1">Uncharacterized protein</fullName>
    </submittedName>
</protein>
<evidence type="ECO:0000313" key="2">
    <source>
        <dbReference type="Proteomes" id="UP000820818"/>
    </source>
</evidence>
<keyword evidence="2" id="KW-1185">Reference proteome</keyword>
<organism evidence="1 2">
    <name type="scientific">Daphnia sinensis</name>
    <dbReference type="NCBI Taxonomy" id="1820382"/>
    <lineage>
        <taxon>Eukaryota</taxon>
        <taxon>Metazoa</taxon>
        <taxon>Ecdysozoa</taxon>
        <taxon>Arthropoda</taxon>
        <taxon>Crustacea</taxon>
        <taxon>Branchiopoda</taxon>
        <taxon>Diplostraca</taxon>
        <taxon>Cladocera</taxon>
        <taxon>Anomopoda</taxon>
        <taxon>Daphniidae</taxon>
        <taxon>Daphnia</taxon>
        <taxon>Daphnia similis group</taxon>
    </lineage>
</organism>
<accession>A0AAD5L351</accession>